<gene>
    <name evidence="2" type="ORF">EJB05_29474</name>
</gene>
<evidence type="ECO:0000256" key="1">
    <source>
        <dbReference type="SAM" id="MobiDB-lite"/>
    </source>
</evidence>
<reference evidence="2 3" key="1">
    <citation type="journal article" date="2019" name="Sci. Rep.">
        <title>A high-quality genome of Eragrostis curvula grass provides insights into Poaceae evolution and supports new strategies to enhance forage quality.</title>
        <authorList>
            <person name="Carballo J."/>
            <person name="Santos B.A.C.M."/>
            <person name="Zappacosta D."/>
            <person name="Garbus I."/>
            <person name="Selva J.P."/>
            <person name="Gallo C.A."/>
            <person name="Diaz A."/>
            <person name="Albertini E."/>
            <person name="Caccamo M."/>
            <person name="Echenique V."/>
        </authorList>
    </citation>
    <scope>NUCLEOTIDE SEQUENCE [LARGE SCALE GENOMIC DNA]</scope>
    <source>
        <strain evidence="3">cv. Victoria</strain>
        <tissue evidence="2">Leaf</tissue>
    </source>
</reference>
<dbReference type="AlphaFoldDB" id="A0A5J9UT05"/>
<feature type="non-terminal residue" evidence="2">
    <location>
        <position position="1"/>
    </location>
</feature>
<name>A0A5J9UT05_9POAL</name>
<keyword evidence="3" id="KW-1185">Reference proteome</keyword>
<accession>A0A5J9UT05</accession>
<proteinExistence type="predicted"/>
<evidence type="ECO:0000313" key="3">
    <source>
        <dbReference type="Proteomes" id="UP000324897"/>
    </source>
</evidence>
<dbReference type="EMBL" id="RWGY01000013">
    <property type="protein sequence ID" value="TVU26903.1"/>
    <property type="molecule type" value="Genomic_DNA"/>
</dbReference>
<feature type="region of interest" description="Disordered" evidence="1">
    <location>
        <begin position="76"/>
        <end position="117"/>
    </location>
</feature>
<organism evidence="2 3">
    <name type="scientific">Eragrostis curvula</name>
    <name type="common">weeping love grass</name>
    <dbReference type="NCBI Taxonomy" id="38414"/>
    <lineage>
        <taxon>Eukaryota</taxon>
        <taxon>Viridiplantae</taxon>
        <taxon>Streptophyta</taxon>
        <taxon>Embryophyta</taxon>
        <taxon>Tracheophyta</taxon>
        <taxon>Spermatophyta</taxon>
        <taxon>Magnoliopsida</taxon>
        <taxon>Liliopsida</taxon>
        <taxon>Poales</taxon>
        <taxon>Poaceae</taxon>
        <taxon>PACMAD clade</taxon>
        <taxon>Chloridoideae</taxon>
        <taxon>Eragrostideae</taxon>
        <taxon>Eragrostidinae</taxon>
        <taxon>Eragrostis</taxon>
    </lineage>
</organism>
<dbReference type="Gramene" id="TVU26903">
    <property type="protein sequence ID" value="TVU26903"/>
    <property type="gene ID" value="EJB05_29474"/>
</dbReference>
<dbReference type="Proteomes" id="UP000324897">
    <property type="component" value="Chromosome 2"/>
</dbReference>
<sequence length="117" mass="12716">MVANSDRSNPNLSFADGQSRCELIQRRRICCARERLVRVYVGNADPCEPVYVTIGNDDNREGLARRTTGDLGVPTAEASAQAAGGGEHDTLAVDVGSERRRQKAGDRRPALDHQPRG</sequence>
<dbReference type="OrthoDB" id="45007at2759"/>
<evidence type="ECO:0000313" key="2">
    <source>
        <dbReference type="EMBL" id="TVU26903.1"/>
    </source>
</evidence>
<protein>
    <submittedName>
        <fullName evidence="2">Uncharacterized protein</fullName>
    </submittedName>
</protein>
<comment type="caution">
    <text evidence="2">The sequence shown here is derived from an EMBL/GenBank/DDBJ whole genome shotgun (WGS) entry which is preliminary data.</text>
</comment>
<feature type="compositionally biased region" description="Basic and acidic residues" evidence="1">
    <location>
        <begin position="86"/>
        <end position="117"/>
    </location>
</feature>